<proteinExistence type="inferred from homology"/>
<dbReference type="GO" id="GO:0005739">
    <property type="term" value="C:mitochondrion"/>
    <property type="evidence" value="ECO:0007669"/>
    <property type="project" value="TreeGrafter"/>
</dbReference>
<keyword evidence="5" id="KW-1185">Reference proteome</keyword>
<accession>A0A177B108</accession>
<dbReference type="AlphaFoldDB" id="A0A177B108"/>
<comment type="caution">
    <text evidence="4">The sequence shown here is derived from an EMBL/GenBank/DDBJ whole genome shotgun (WGS) entry which is preliminary data.</text>
</comment>
<evidence type="ECO:0000259" key="3">
    <source>
        <dbReference type="Pfam" id="PF05193"/>
    </source>
</evidence>
<comment type="similarity">
    <text evidence="2">Belongs to the peptidase M16 family.</text>
</comment>
<dbReference type="Gene3D" id="3.30.830.10">
    <property type="entry name" value="Metalloenzyme, LuxS/M16 peptidase-like"/>
    <property type="match status" value="1"/>
</dbReference>
<name>A0A177B108_9BILA</name>
<dbReference type="EMBL" id="LWCA01000541">
    <property type="protein sequence ID" value="OAF67948.1"/>
    <property type="molecule type" value="Genomic_DNA"/>
</dbReference>
<dbReference type="Proteomes" id="UP000078046">
    <property type="component" value="Unassembled WGS sequence"/>
</dbReference>
<organism evidence="4 5">
    <name type="scientific">Intoshia linei</name>
    <dbReference type="NCBI Taxonomy" id="1819745"/>
    <lineage>
        <taxon>Eukaryota</taxon>
        <taxon>Metazoa</taxon>
        <taxon>Spiralia</taxon>
        <taxon>Lophotrochozoa</taxon>
        <taxon>Mesozoa</taxon>
        <taxon>Orthonectida</taxon>
        <taxon>Rhopaluridae</taxon>
        <taxon>Intoshia</taxon>
    </lineage>
</organism>
<evidence type="ECO:0000313" key="4">
    <source>
        <dbReference type="EMBL" id="OAF67948.1"/>
    </source>
</evidence>
<dbReference type="InterPro" id="IPR011249">
    <property type="entry name" value="Metalloenz_LuxS/M16"/>
</dbReference>
<dbReference type="PANTHER" id="PTHR11851:SF49">
    <property type="entry name" value="MITOCHONDRIAL-PROCESSING PEPTIDASE SUBUNIT ALPHA"/>
    <property type="match status" value="1"/>
</dbReference>
<dbReference type="OrthoDB" id="277191at2759"/>
<reference evidence="4 5" key="1">
    <citation type="submission" date="2016-04" db="EMBL/GenBank/DDBJ databases">
        <title>The genome of Intoshia linei affirms orthonectids as highly simplified spiralians.</title>
        <authorList>
            <person name="Mikhailov K.V."/>
            <person name="Slusarev G.S."/>
            <person name="Nikitin M.A."/>
            <person name="Logacheva M.D."/>
            <person name="Penin A."/>
            <person name="Aleoshin V."/>
            <person name="Panchin Y.V."/>
        </authorList>
    </citation>
    <scope>NUCLEOTIDE SEQUENCE [LARGE SCALE GENOMIC DNA]</scope>
    <source>
        <strain evidence="4">Intl2013</strain>
        <tissue evidence="4">Whole animal</tissue>
    </source>
</reference>
<evidence type="ECO:0000256" key="1">
    <source>
        <dbReference type="ARBA" id="ARBA00002123"/>
    </source>
</evidence>
<dbReference type="SUPFAM" id="SSF63411">
    <property type="entry name" value="LuxS/MPP-like metallohydrolase"/>
    <property type="match status" value="1"/>
</dbReference>
<dbReference type="GO" id="GO:0006627">
    <property type="term" value="P:protein processing involved in protein targeting to mitochondrion"/>
    <property type="evidence" value="ECO:0007669"/>
    <property type="project" value="TreeGrafter"/>
</dbReference>
<protein>
    <recommendedName>
        <fullName evidence="3">Peptidase M16 C-terminal domain-containing protein</fullName>
    </recommendedName>
</protein>
<feature type="domain" description="Peptidase M16 C-terminal" evidence="3">
    <location>
        <begin position="3"/>
        <end position="65"/>
    </location>
</feature>
<evidence type="ECO:0000256" key="2">
    <source>
        <dbReference type="ARBA" id="ARBA00007261"/>
    </source>
</evidence>
<gene>
    <name evidence="4" type="ORF">A3Q56_04307</name>
</gene>
<dbReference type="PANTHER" id="PTHR11851">
    <property type="entry name" value="METALLOPROTEASE"/>
    <property type="match status" value="1"/>
</dbReference>
<dbReference type="InterPro" id="IPR050361">
    <property type="entry name" value="MPP/UQCRC_Complex"/>
</dbReference>
<comment type="function">
    <text evidence="1">Substrate recognition and binding subunit of the essential mitochondrial processing protease (MPP), which cleaves the mitochondrial sequence off newly imported precursors proteins.</text>
</comment>
<dbReference type="InterPro" id="IPR007863">
    <property type="entry name" value="Peptidase_M16_C"/>
</dbReference>
<evidence type="ECO:0000313" key="5">
    <source>
        <dbReference type="Proteomes" id="UP000078046"/>
    </source>
</evidence>
<sequence length="155" mass="17685">MYKNHWIYHASASNHSYFDSGLFMIYASAHPEMLNNLANVICTELANLKIGISSGIELHRSKKQLQSALMMNSENRPVVYEDISRQILNNNTIYNPNTVYDMIEKITPDDVNRVISRMLSSKITTATYGNVINLPTLEEIGLLLDSNVNRKKFFI</sequence>
<dbReference type="Pfam" id="PF05193">
    <property type="entry name" value="Peptidase_M16_C"/>
    <property type="match status" value="1"/>
</dbReference>
<dbReference type="GO" id="GO:0046872">
    <property type="term" value="F:metal ion binding"/>
    <property type="evidence" value="ECO:0007669"/>
    <property type="project" value="InterPro"/>
</dbReference>